<dbReference type="NCBIfam" id="TIGR01717">
    <property type="entry name" value="AMP-nucleosdse"/>
    <property type="match status" value="1"/>
</dbReference>
<dbReference type="EMBL" id="CP000438">
    <property type="protein sequence ID" value="ABJ13246.1"/>
    <property type="molecule type" value="Genomic_DNA"/>
</dbReference>
<evidence type="ECO:0000256" key="2">
    <source>
        <dbReference type="NCBIfam" id="TIGR01717"/>
    </source>
</evidence>
<evidence type="ECO:0000313" key="5">
    <source>
        <dbReference type="EMBL" id="ABJ13246.1"/>
    </source>
</evidence>
<dbReference type="RefSeq" id="WP_003119204.1">
    <property type="nucleotide sequence ID" value="NC_008463.1"/>
</dbReference>
<organism evidence="5 6">
    <name type="scientific">Pseudomonas aeruginosa (strain UCBPP-PA14)</name>
    <dbReference type="NCBI Taxonomy" id="208963"/>
    <lineage>
        <taxon>Bacteria</taxon>
        <taxon>Pseudomonadati</taxon>
        <taxon>Pseudomonadota</taxon>
        <taxon>Gammaproteobacteria</taxon>
        <taxon>Pseudomonadales</taxon>
        <taxon>Pseudomonadaceae</taxon>
        <taxon>Pseudomonas</taxon>
    </lineage>
</organism>
<dbReference type="SMR" id="A0A0H2ZFN6"/>
<dbReference type="InterPro" id="IPR011271">
    <property type="entry name" value="AMP_nucleosidase"/>
</dbReference>
<dbReference type="SUPFAM" id="SSF53167">
    <property type="entry name" value="Purine and uridine phosphorylases"/>
    <property type="match status" value="1"/>
</dbReference>
<evidence type="ECO:0000259" key="3">
    <source>
        <dbReference type="Pfam" id="PF01048"/>
    </source>
</evidence>
<dbReference type="Pfam" id="PF10423">
    <property type="entry name" value="AMNp_N"/>
    <property type="match status" value="1"/>
</dbReference>
<dbReference type="Gene3D" id="3.40.50.1580">
    <property type="entry name" value="Nucleoside phosphorylase domain"/>
    <property type="match status" value="1"/>
</dbReference>
<dbReference type="AlphaFoldDB" id="A0A0H2ZFN6"/>
<dbReference type="Proteomes" id="UP000000653">
    <property type="component" value="Chromosome"/>
</dbReference>
<dbReference type="InterPro" id="IPR037109">
    <property type="entry name" value="AMP_N_sf"/>
</dbReference>
<protein>
    <recommendedName>
        <fullName evidence="1 2">AMP nucleosidase</fullName>
        <ecNumber evidence="1 2">3.2.2.4</ecNumber>
    </recommendedName>
</protein>
<dbReference type="NCBIfam" id="NF006142">
    <property type="entry name" value="PRK08292.1"/>
    <property type="match status" value="1"/>
</dbReference>
<dbReference type="InterPro" id="IPR018953">
    <property type="entry name" value="AMP_nucleoside_Pase_N"/>
</dbReference>
<dbReference type="GO" id="GO:0044209">
    <property type="term" value="P:AMP salvage"/>
    <property type="evidence" value="ECO:0007669"/>
    <property type="project" value="InterPro"/>
</dbReference>
<dbReference type="HAMAP" id="MF_01932">
    <property type="entry name" value="AMP_nucleosidase"/>
    <property type="match status" value="1"/>
</dbReference>
<dbReference type="KEGG" id="pau:PA14_12490"/>
<dbReference type="GO" id="GO:0005829">
    <property type="term" value="C:cytosol"/>
    <property type="evidence" value="ECO:0007669"/>
    <property type="project" value="TreeGrafter"/>
</dbReference>
<evidence type="ECO:0000259" key="4">
    <source>
        <dbReference type="Pfam" id="PF10423"/>
    </source>
</evidence>
<proteinExistence type="inferred from homology"/>
<name>A0A0H2ZFN6_PSEAB</name>
<dbReference type="InterPro" id="IPR000845">
    <property type="entry name" value="Nucleoside_phosphorylase_d"/>
</dbReference>
<dbReference type="BioCyc" id="PAER208963:G1G74-1034-MONOMER"/>
<dbReference type="EC" id="3.2.2.4" evidence="1 2"/>
<gene>
    <name evidence="1" type="primary">amn</name>
    <name evidence="5" type="ordered locus">PA14_12490</name>
</gene>
<dbReference type="PANTHER" id="PTHR43691">
    <property type="entry name" value="URIDINE PHOSPHORYLASE"/>
    <property type="match status" value="1"/>
</dbReference>
<dbReference type="Gene3D" id="3.30.1730.10">
    <property type="entry name" value="AMP nucleoside phosphorylase, N-terminal domain"/>
    <property type="match status" value="1"/>
</dbReference>
<accession>A0A0H2ZFN6</accession>
<dbReference type="GO" id="GO:0009116">
    <property type="term" value="P:nucleoside metabolic process"/>
    <property type="evidence" value="ECO:0007669"/>
    <property type="project" value="InterPro"/>
</dbReference>
<feature type="domain" description="Nucleoside phosphorylase" evidence="3">
    <location>
        <begin position="282"/>
        <end position="470"/>
    </location>
</feature>
<comment type="catalytic activity">
    <reaction evidence="1">
        <text>AMP + H2O = D-ribose 5-phosphate + adenine</text>
        <dbReference type="Rhea" id="RHEA:20129"/>
        <dbReference type="ChEBI" id="CHEBI:15377"/>
        <dbReference type="ChEBI" id="CHEBI:16708"/>
        <dbReference type="ChEBI" id="CHEBI:78346"/>
        <dbReference type="ChEBI" id="CHEBI:456215"/>
        <dbReference type="EC" id="3.2.2.4"/>
    </reaction>
</comment>
<evidence type="ECO:0000313" key="6">
    <source>
        <dbReference type="Proteomes" id="UP000000653"/>
    </source>
</evidence>
<sequence>MRTDRKPTMSIDSDDGFVVARTAEEAVDRLAELHRQATAALSQALKRYIKERIEPSEAERQNFHYPQLRIGYRCQGEVPSTTRAYAKVQVPGEYSVTVTHPDAFRKYLLEQLRPLMDDFTVQVQVGPSQQDIPYPYVVEQGDELAGSGVTAAELARVFPSTDLSAASDDIADGLYEWERADQLPLALFDAARVDFSLRRLVHYTGSDWRHVQPWILLTNYHRYVDQFIRLGLTRLREDPRFVRMVLPGNVIIERGMDEGEANAIVAGVVWHRYQMPAYHLIAADGDGITLVNIGVGPSNAKNITDHLAVLRPHCWLMIGHCGGLRQSQTIGDYVLAHAYMRRDGILDRALPPHIPIPALAEVQVALQEAAAEVTGERGESLKRRLRTGTVLTYDDRNWELRWAQERPLINLARAIAVDMESGTIAAQGYRLRVPYGTLLCVSDKPLHSEIKLPGSANAFYERAVNQHLRIGIAALDLLRSQLNSLHSRKLRSFDEPPFR</sequence>
<keyword evidence="1" id="KW-0378">Hydrolase</keyword>
<comment type="function">
    <text evidence="1">Catalyzes the hydrolysis of the N-glycosidic bond of AMP to form adenine and ribose 5-phosphate. Involved in regulation of AMP concentrations.</text>
</comment>
<dbReference type="Pfam" id="PF01048">
    <property type="entry name" value="PNP_UDP_1"/>
    <property type="match status" value="1"/>
</dbReference>
<reference evidence="5 6" key="1">
    <citation type="journal article" date="2006" name="Genome Biol.">
        <title>Genomic analysis reveals that Pseudomonas aeruginosa virulence is combinatorial.</title>
        <authorList>
            <person name="Lee D.G."/>
            <person name="Urbach J.M."/>
            <person name="Wu G."/>
            <person name="Liberati N.T."/>
            <person name="Feinbaum R.L."/>
            <person name="Miyata S."/>
            <person name="Diggins L.T."/>
            <person name="He J."/>
            <person name="Saucier M."/>
            <person name="Deziel E."/>
            <person name="Friedman L."/>
            <person name="Li L."/>
            <person name="Grills G."/>
            <person name="Montgomery K."/>
            <person name="Kucherlapati R."/>
            <person name="Rahme L.G."/>
            <person name="Ausubel F.M."/>
        </authorList>
    </citation>
    <scope>NUCLEOTIDE SEQUENCE [LARGE SCALE GENOMIC DNA]</scope>
    <source>
        <strain evidence="5 6">UCBPP-PA14</strain>
    </source>
</reference>
<dbReference type="GO" id="GO:0008714">
    <property type="term" value="F:AMP nucleosidase activity"/>
    <property type="evidence" value="ECO:0007669"/>
    <property type="project" value="UniProtKB-UniRule"/>
</dbReference>
<dbReference type="HOGENOM" id="CLU_026838_1_0_6"/>
<evidence type="ECO:0000256" key="1">
    <source>
        <dbReference type="HAMAP-Rule" id="MF_01932"/>
    </source>
</evidence>
<dbReference type="PANTHER" id="PTHR43691:SF6">
    <property type="entry name" value="AMP NUCLEOSIDASE"/>
    <property type="match status" value="1"/>
</dbReference>
<dbReference type="InterPro" id="IPR035994">
    <property type="entry name" value="Nucleoside_phosphorylase_sf"/>
</dbReference>
<comment type="similarity">
    <text evidence="1">Belongs to the AMP nucleosidase family.</text>
</comment>
<feature type="domain" description="AMP nucleoside phosphorylase N-terminal" evidence="4">
    <location>
        <begin position="25"/>
        <end position="180"/>
    </location>
</feature>